<dbReference type="EMBL" id="JANAVZ010000008">
    <property type="protein sequence ID" value="MCT4333982.1"/>
    <property type="molecule type" value="Genomic_DNA"/>
</dbReference>
<dbReference type="PROSITE" id="PS51318">
    <property type="entry name" value="TAT"/>
    <property type="match status" value="1"/>
</dbReference>
<evidence type="ECO:0000256" key="1">
    <source>
        <dbReference type="SAM" id="SignalP"/>
    </source>
</evidence>
<keyword evidence="1" id="KW-0732">Signal</keyword>
<dbReference type="InterPro" id="IPR006311">
    <property type="entry name" value="TAT_signal"/>
</dbReference>
<reference evidence="2 3" key="1">
    <citation type="submission" date="2022-04" db="EMBL/GenBank/DDBJ databases">
        <title>Paracoccus sp. YLB-12 draft genome sequence.</title>
        <authorList>
            <person name="Yu L."/>
        </authorList>
    </citation>
    <scope>NUCLEOTIDE SEQUENCE [LARGE SCALE GENOMIC DNA]</scope>
    <source>
        <strain evidence="2 3">YLB-12</strain>
    </source>
</reference>
<feature type="chain" id="PRO_5045878439" evidence="1">
    <location>
        <begin position="24"/>
        <end position="135"/>
    </location>
</feature>
<organism evidence="2 3">
    <name type="scientific">Paracoccus maritimus</name>
    <dbReference type="NCBI Taxonomy" id="2933292"/>
    <lineage>
        <taxon>Bacteria</taxon>
        <taxon>Pseudomonadati</taxon>
        <taxon>Pseudomonadota</taxon>
        <taxon>Alphaproteobacteria</taxon>
        <taxon>Rhodobacterales</taxon>
        <taxon>Paracoccaceae</taxon>
        <taxon>Paracoccus</taxon>
    </lineage>
</organism>
<proteinExistence type="predicted"/>
<gene>
    <name evidence="2" type="ORF">MU516_14035</name>
</gene>
<name>A0ABT2KBT6_9RHOB</name>
<accession>A0ABT2KBT6</accession>
<dbReference type="RefSeq" id="WP_260277900.1">
    <property type="nucleotide sequence ID" value="NZ_JANAVZ010000008.1"/>
</dbReference>
<sequence length="135" mass="14297">MKQFATRRSVLLGLGTATFAAAAAARASAARADELGVTVEFEGGKTVPKGRLVVYLDPPAGQDEARSMAAGTRIESDGKSRKITLSLPDPTSARTSSTRQLVARLERADGWLLARGSTQIKADSHAIVTLHTVMY</sequence>
<evidence type="ECO:0000313" key="2">
    <source>
        <dbReference type="EMBL" id="MCT4333982.1"/>
    </source>
</evidence>
<comment type="caution">
    <text evidence="2">The sequence shown here is derived from an EMBL/GenBank/DDBJ whole genome shotgun (WGS) entry which is preliminary data.</text>
</comment>
<evidence type="ECO:0000313" key="3">
    <source>
        <dbReference type="Proteomes" id="UP001320702"/>
    </source>
</evidence>
<dbReference type="Proteomes" id="UP001320702">
    <property type="component" value="Unassembled WGS sequence"/>
</dbReference>
<keyword evidence="3" id="KW-1185">Reference proteome</keyword>
<protein>
    <submittedName>
        <fullName evidence="2">Uncharacterized protein</fullName>
    </submittedName>
</protein>
<feature type="signal peptide" evidence="1">
    <location>
        <begin position="1"/>
        <end position="23"/>
    </location>
</feature>